<sequence>MRRAFRPFKTALVLRLLSLLALALFDVPQGASGGMAATAGSTARHQANDTKAILGASAQGGRVLLPAEAGRADPVGGAGPKANANPANVNPAQDAGTDVEPGAIPGAPATLVRPQGAAPSGAAHRHLPYLTFVVLPPARGPPVA</sequence>
<evidence type="ECO:0000313" key="3">
    <source>
        <dbReference type="EMBL" id="SDX07680.1"/>
    </source>
</evidence>
<evidence type="ECO:0000256" key="1">
    <source>
        <dbReference type="SAM" id="MobiDB-lite"/>
    </source>
</evidence>
<keyword evidence="4" id="KW-1185">Reference proteome</keyword>
<dbReference type="RefSeq" id="WP_092888532.1">
    <property type="nucleotide sequence ID" value="NZ_CP061502.1"/>
</dbReference>
<feature type="region of interest" description="Disordered" evidence="1">
    <location>
        <begin position="69"/>
        <end position="122"/>
    </location>
</feature>
<dbReference type="Proteomes" id="UP000198539">
    <property type="component" value="Unassembled WGS sequence"/>
</dbReference>
<evidence type="ECO:0000256" key="2">
    <source>
        <dbReference type="SAM" id="SignalP"/>
    </source>
</evidence>
<evidence type="ECO:0000313" key="4">
    <source>
        <dbReference type="Proteomes" id="UP000198539"/>
    </source>
</evidence>
<protein>
    <submittedName>
        <fullName evidence="3">Uncharacterized protein</fullName>
    </submittedName>
</protein>
<accession>A0A1H2YRH3</accession>
<feature type="signal peptide" evidence="2">
    <location>
        <begin position="1"/>
        <end position="31"/>
    </location>
</feature>
<dbReference type="STRING" id="564137.SAMN04488238_105104"/>
<keyword evidence="2" id="KW-0732">Signal</keyword>
<dbReference type="EMBL" id="FNOM01000005">
    <property type="protein sequence ID" value="SDX07680.1"/>
    <property type="molecule type" value="Genomic_DNA"/>
</dbReference>
<reference evidence="3 4" key="1">
    <citation type="submission" date="2016-10" db="EMBL/GenBank/DDBJ databases">
        <authorList>
            <person name="de Groot N.N."/>
        </authorList>
    </citation>
    <scope>NUCLEOTIDE SEQUENCE [LARGE SCALE GENOMIC DNA]</scope>
    <source>
        <strain evidence="3 4">CGMCC 1.8894</strain>
    </source>
</reference>
<gene>
    <name evidence="3" type="ORF">SAMN04488238_105104</name>
</gene>
<feature type="chain" id="PRO_5011684804" evidence="2">
    <location>
        <begin position="32"/>
        <end position="144"/>
    </location>
</feature>
<feature type="compositionally biased region" description="Low complexity" evidence="1">
    <location>
        <begin position="80"/>
        <end position="92"/>
    </location>
</feature>
<dbReference type="AlphaFoldDB" id="A0A1H2YRH3"/>
<name>A0A1H2YRH3_9RHOB</name>
<organism evidence="3 4">
    <name type="scientific">Roseicitreum antarcticum</name>
    <dbReference type="NCBI Taxonomy" id="564137"/>
    <lineage>
        <taxon>Bacteria</taxon>
        <taxon>Pseudomonadati</taxon>
        <taxon>Pseudomonadota</taxon>
        <taxon>Alphaproteobacteria</taxon>
        <taxon>Rhodobacterales</taxon>
        <taxon>Paracoccaceae</taxon>
        <taxon>Roseicitreum</taxon>
    </lineage>
</organism>
<proteinExistence type="predicted"/>